<protein>
    <recommendedName>
        <fullName evidence="1">Reverse transcriptase zinc-binding domain-containing protein</fullName>
    </recommendedName>
</protein>
<feature type="domain" description="Reverse transcriptase zinc-binding" evidence="1">
    <location>
        <begin position="1"/>
        <end position="63"/>
    </location>
</feature>
<dbReference type="EMBL" id="GISG01001315">
    <property type="protein sequence ID" value="MBA4614153.1"/>
    <property type="molecule type" value="Transcribed_RNA"/>
</dbReference>
<dbReference type="Pfam" id="PF13966">
    <property type="entry name" value="zf-RVT"/>
    <property type="match status" value="1"/>
</dbReference>
<evidence type="ECO:0000259" key="1">
    <source>
        <dbReference type="Pfam" id="PF13966"/>
    </source>
</evidence>
<proteinExistence type="predicted"/>
<dbReference type="InterPro" id="IPR026960">
    <property type="entry name" value="RVT-Znf"/>
</dbReference>
<dbReference type="PANTHER" id="PTHR47074:SF11">
    <property type="entry name" value="REVERSE TRANSCRIPTASE-LIKE PROTEIN"/>
    <property type="match status" value="1"/>
</dbReference>
<evidence type="ECO:0000313" key="2">
    <source>
        <dbReference type="EMBL" id="MBA4614153.1"/>
    </source>
</evidence>
<dbReference type="AlphaFoldDB" id="A0A7C8YBR7"/>
<reference evidence="2" key="2">
    <citation type="submission" date="2020-07" db="EMBL/GenBank/DDBJ databases">
        <authorList>
            <person name="Vera ALvarez R."/>
            <person name="Arias-Moreno D.M."/>
            <person name="Jimenez-Jacinto V."/>
            <person name="Jimenez-Bremont J.F."/>
            <person name="Swaminathan K."/>
            <person name="Moose S.P."/>
            <person name="Guerrero-Gonzalez M.L."/>
            <person name="Marino-Ramirez L."/>
            <person name="Landsman D."/>
            <person name="Rodriguez-Kessler M."/>
            <person name="Delgado-Sanchez P."/>
        </authorList>
    </citation>
    <scope>NUCLEOTIDE SEQUENCE</scope>
    <source>
        <tissue evidence="2">Cladode</tissue>
    </source>
</reference>
<accession>A0A7C8YBR7</accession>
<reference evidence="2" key="1">
    <citation type="journal article" date="2013" name="J. Plant Res.">
        <title>Effect of fungi and light on seed germination of three Opuntia species from semiarid lands of central Mexico.</title>
        <authorList>
            <person name="Delgado-Sanchez P."/>
            <person name="Jimenez-Bremont J.F."/>
            <person name="Guerrero-Gonzalez Mde L."/>
            <person name="Flores J."/>
        </authorList>
    </citation>
    <scope>NUCLEOTIDE SEQUENCE</scope>
    <source>
        <tissue evidence="2">Cladode</tissue>
    </source>
</reference>
<dbReference type="PANTHER" id="PTHR47074">
    <property type="entry name" value="BNAC02G40300D PROTEIN"/>
    <property type="match status" value="1"/>
</dbReference>
<sequence>MWKRNILPKIKHFAWKACNGFMATNETLWRRHMRESASCTICNHPNETILHATLECNLVRSVWESGDLDQLIQAAPKTSFIDFVSWVENSGGKQVADEVLTLAWACGAFRNKVVVGKENPNREIFIESLRRLASDYHIYASKVFALPSLTAPRSFAHWVPPPSGWVKLNCDAVILDGVGTWIGWVARDDQGHIIEAAVQRCNAMKPPDIAEAEAARWAL</sequence>
<name>A0A7C8YBR7_OPUST</name>
<organism evidence="2">
    <name type="scientific">Opuntia streptacantha</name>
    <name type="common">Prickly pear cactus</name>
    <name type="synonym">Opuntia cardona</name>
    <dbReference type="NCBI Taxonomy" id="393608"/>
    <lineage>
        <taxon>Eukaryota</taxon>
        <taxon>Viridiplantae</taxon>
        <taxon>Streptophyta</taxon>
        <taxon>Embryophyta</taxon>
        <taxon>Tracheophyta</taxon>
        <taxon>Spermatophyta</taxon>
        <taxon>Magnoliopsida</taxon>
        <taxon>eudicotyledons</taxon>
        <taxon>Gunneridae</taxon>
        <taxon>Pentapetalae</taxon>
        <taxon>Caryophyllales</taxon>
        <taxon>Cactineae</taxon>
        <taxon>Cactaceae</taxon>
        <taxon>Opuntioideae</taxon>
        <taxon>Opuntia</taxon>
    </lineage>
</organism>
<dbReference type="InterPro" id="IPR052929">
    <property type="entry name" value="RNase_H-like_EbsB-rel"/>
</dbReference>